<dbReference type="SMART" id="SM01307">
    <property type="entry name" value="RICTOR_M"/>
    <property type="match status" value="1"/>
</dbReference>
<dbReference type="InterPro" id="IPR028268">
    <property type="entry name" value="Pianissimo_fam"/>
</dbReference>
<dbReference type="Pfam" id="PF14664">
    <property type="entry name" value="RICTOR_N"/>
    <property type="match status" value="1"/>
</dbReference>
<evidence type="ECO:0000259" key="4">
    <source>
        <dbReference type="SMART" id="SM01308"/>
    </source>
</evidence>
<evidence type="ECO:0000259" key="3">
    <source>
        <dbReference type="SMART" id="SM01307"/>
    </source>
</evidence>
<dbReference type="SMART" id="SM01308">
    <property type="entry name" value="RICTOR_N"/>
    <property type="match status" value="1"/>
</dbReference>
<dbReference type="Pfam" id="PF14668">
    <property type="entry name" value="RICTOR_V"/>
    <property type="match status" value="1"/>
</dbReference>
<dbReference type="PANTHER" id="PTHR13298">
    <property type="entry name" value="CYTOSOLIC REGULATOR PIANISSIMO"/>
    <property type="match status" value="1"/>
</dbReference>
<dbReference type="Proteomes" id="UP001338582">
    <property type="component" value="Chromosome 4"/>
</dbReference>
<evidence type="ECO:0000313" key="6">
    <source>
        <dbReference type="EMBL" id="WPK26266.1"/>
    </source>
</evidence>
<sequence>MSRSSGLDTQPEPRPENTGLGILSFTPARLRNRAMTIEDFSISSVEGSKPSYQSEEYAMREDWETVTWVFSDILQSLLAKEKENLPVVLTKGQQLIKMLVDHPNLKHEIVLENVMLRILFMLYDAKPLLRLTAYRILRHVLAGRETVAQLVQLKLLVNITLSFLTQTPEIEKLEALKLVRAIADIPEGASHLSVGVIKALVVLIEHEGDESSSPSALELRPLKTSSYSLLNGSPASLLCKMCVETLCELLLLNPELVFQGGGVRLLINLIVSALSEVSATCVLTLLSVLDLPQARILLRGGSDLDSLFSVFDMFEDDDSLGTAHESAKLHKRAMDMAFLLSVLMKTWTGILFFCHDDLSGFKLLLMNLKKKNSRLRSIIMDLLMDVLRLKVVPWLESSKLGSIIKRFTLFMENNHLNNTSTTFEYIQLATRTTEGNILAHHRGLILKILINCNIRQLLLVILNEEKDQAIIDQATFLLTKIYEMAVDYLPPEFYRDSLLGSADEPISINAITQIQSTTYAQMPNIPKSKRTVIRSHVREMAQEHRINLNDSAFKGLLTTSKTLHMKEFIDWNWTSLSQLFQGPIRNPQRFAEIQEKAPKLLKTFFSFLRPFKYRFGQIPLQYSPKYPTLKNPKIVIYVASQLIESLLTFDEGTQYLASTKLMAQLAEILAQVDPFSGITSDDPILSELRLTSTLSIGYVKFLGILSGSWNGIGILEQWQLLHLMNDIVESSATIETNNHLIFNLLNNLNYSLDSPVRLLLAKAMDVSNLRIKLFVLNQVLPPLLSKSETELFVIDILVSLLCDENHDVVTLAIEALFDFYIVNENTSKMDVLVDSQPSVLVLEKNRHGSELLLHFCKTSKGFNYLKRLGYIDQKFNDCVKQLRTFEYLDQMENTIQQVFYPYLELSQRTKDLRHFFHYLASTEEGCAFFKHHLQLLDSILQTIRNLSVKLGIIEGETIPKLIKSPIASSMTLQSLNTTDSEDGREYAEVFQDEDGSFHQSRSDINIRLNESSLEANADSAADERDYQLKQLKQNMWILGEIASAEYGFQLLDPSYSIFITEKHIAEVIVTMFNTASHWQFRGLAFFLLGMMAATEEGVEILDELNWVSVNSTTNASISLAYPATMQNGFFLSEKTSILSFDDELILRLQNNLYVDEDINFESNQEMDNKVLTLINYLSSILGRIERKAREELTKLKTEHPLVFDNANLFLKVVNLVEKGSFKYRIRVFVFGLFDSLAILEDLVKRKRKNSFMKRQP</sequence>
<dbReference type="SMART" id="SM01303">
    <property type="entry name" value="RasGEF_N_2"/>
    <property type="match status" value="1"/>
</dbReference>
<keyword evidence="7" id="KW-1185">Reference proteome</keyword>
<dbReference type="AlphaFoldDB" id="A0AAX4HD17"/>
<comment type="similarity">
    <text evidence="1">Belongs to the RICTOR family.</text>
</comment>
<gene>
    <name evidence="6" type="ORF">PUMCH_003615</name>
</gene>
<feature type="domain" description="Rapamycin-insensitive companion of mTOR N-terminal" evidence="4">
    <location>
        <begin position="89"/>
        <end position="490"/>
    </location>
</feature>
<accession>A0AAX4HD17</accession>
<proteinExistence type="inferred from homology"/>
<dbReference type="InterPro" id="IPR029451">
    <property type="entry name" value="RICTOR_M"/>
</dbReference>
<dbReference type="EMBL" id="CP138897">
    <property type="protein sequence ID" value="WPK26266.1"/>
    <property type="molecule type" value="Genomic_DNA"/>
</dbReference>
<dbReference type="KEGG" id="asau:88174678"/>
<organism evidence="6 7">
    <name type="scientific">Australozyma saopauloensis</name>
    <dbReference type="NCBI Taxonomy" id="291208"/>
    <lineage>
        <taxon>Eukaryota</taxon>
        <taxon>Fungi</taxon>
        <taxon>Dikarya</taxon>
        <taxon>Ascomycota</taxon>
        <taxon>Saccharomycotina</taxon>
        <taxon>Pichiomycetes</taxon>
        <taxon>Metschnikowiaceae</taxon>
        <taxon>Australozyma</taxon>
    </lineage>
</organism>
<dbReference type="Pfam" id="PF14666">
    <property type="entry name" value="RICTOR_M"/>
    <property type="match status" value="1"/>
</dbReference>
<name>A0AAX4HD17_9ASCO</name>
<evidence type="ECO:0000256" key="1">
    <source>
        <dbReference type="ARBA" id="ARBA00008878"/>
    </source>
</evidence>
<feature type="domain" description="Rapamycin-insensitive companion of mTOR" evidence="5">
    <location>
        <begin position="1028"/>
        <end position="1108"/>
    </location>
</feature>
<dbReference type="PANTHER" id="PTHR13298:SF11">
    <property type="entry name" value="RAPAMYCIN-INSENSITIVE COMPANION OF MTOR"/>
    <property type="match status" value="1"/>
</dbReference>
<feature type="region of interest" description="Disordered" evidence="2">
    <location>
        <begin position="1"/>
        <end position="21"/>
    </location>
</feature>
<protein>
    <submittedName>
        <fullName evidence="6">Uncharacterized protein</fullName>
    </submittedName>
</protein>
<evidence type="ECO:0000256" key="2">
    <source>
        <dbReference type="SAM" id="MobiDB-lite"/>
    </source>
</evidence>
<dbReference type="GeneID" id="88174678"/>
<dbReference type="InterPro" id="IPR029452">
    <property type="entry name" value="RICTOR_V"/>
</dbReference>
<evidence type="ECO:0000259" key="5">
    <source>
        <dbReference type="SMART" id="SM01310"/>
    </source>
</evidence>
<dbReference type="InterPro" id="IPR016024">
    <property type="entry name" value="ARM-type_fold"/>
</dbReference>
<dbReference type="Gene3D" id="1.25.10.10">
    <property type="entry name" value="Leucine-rich Repeat Variant"/>
    <property type="match status" value="1"/>
</dbReference>
<reference evidence="6 7" key="1">
    <citation type="submission" date="2023-10" db="EMBL/GenBank/DDBJ databases">
        <title>Draft Genome Sequence of Candida saopaulonensis from a very Premature Infant with Sepsis.</title>
        <authorList>
            <person name="Ning Y."/>
            <person name="Dai R."/>
            <person name="Xiao M."/>
            <person name="Xu Y."/>
            <person name="Yan Q."/>
            <person name="Zhang L."/>
        </authorList>
    </citation>
    <scope>NUCLEOTIDE SEQUENCE [LARGE SCALE GENOMIC DNA]</scope>
    <source>
        <strain evidence="6 7">19XY460</strain>
    </source>
</reference>
<evidence type="ECO:0000313" key="7">
    <source>
        <dbReference type="Proteomes" id="UP001338582"/>
    </source>
</evidence>
<feature type="domain" description="Rapamycin-insensitive companion of mTOR middle" evidence="3">
    <location>
        <begin position="548"/>
        <end position="785"/>
    </location>
</feature>
<dbReference type="GO" id="GO:0031932">
    <property type="term" value="C:TORC2 complex"/>
    <property type="evidence" value="ECO:0007669"/>
    <property type="project" value="InterPro"/>
</dbReference>
<dbReference type="SMART" id="SM01310">
    <property type="entry name" value="RICTOR_V"/>
    <property type="match status" value="1"/>
</dbReference>
<dbReference type="InterPro" id="IPR011989">
    <property type="entry name" value="ARM-like"/>
</dbReference>
<dbReference type="RefSeq" id="XP_062878647.1">
    <property type="nucleotide sequence ID" value="XM_063022577.1"/>
</dbReference>
<dbReference type="GO" id="GO:0038203">
    <property type="term" value="P:TORC2 signaling"/>
    <property type="evidence" value="ECO:0007669"/>
    <property type="project" value="TreeGrafter"/>
</dbReference>
<dbReference type="Pfam" id="PF14663">
    <property type="entry name" value="RasGEF_N_2"/>
    <property type="match status" value="1"/>
</dbReference>
<dbReference type="InterPro" id="IPR029453">
    <property type="entry name" value="Rictor_IV"/>
</dbReference>
<dbReference type="InterPro" id="IPR028267">
    <property type="entry name" value="Pianissimo_N"/>
</dbReference>
<dbReference type="SUPFAM" id="SSF48371">
    <property type="entry name" value="ARM repeat"/>
    <property type="match status" value="1"/>
</dbReference>